<evidence type="ECO:0000313" key="4">
    <source>
        <dbReference type="Proteomes" id="UP001497383"/>
    </source>
</evidence>
<keyword evidence="4" id="KW-1185">Reference proteome</keyword>
<accession>A0ABP0ZSX3</accession>
<gene>
    <name evidence="3" type="ORF">LODBEIA_P44300</name>
</gene>
<evidence type="ECO:0000256" key="2">
    <source>
        <dbReference type="SAM" id="MobiDB-lite"/>
    </source>
</evidence>
<proteinExistence type="predicted"/>
<sequence length="592" mass="66367">MMLASHNSTGSTFSTSSSYSLTASTTTTSFSSSSHCKRIPSRQALRQANAQLNQIKRAEKQFKSREQQHIIKQLPVVQPTKPLSSPKEQYLMFSKYEARLIKEVWISLDVCLDFDMYDSTTTIQYDVSNRDQFESRLATKLFEFCKPASSSGEVSLRRGDILERFELSISRENLARIAEDYQIHQLVELITMVIHQLSSNQGVVSYSYISQVSKQTSRIYQMTMKHYIVFAECLVSTIIEVTMVNAQEQFVFNKFLTSLFAVVGFYINEKQVILEQTPKSLLLSQKQQQPAPATIQSLHLATFTPTLQPSAEFKYHSSDEDEDEDEDQDQVPSLLASYDLTTPPPPPPTTTTTGFSSRRAASIHSSVYSLPSTHTERSSCMSLRRMDSLSTYDSFGDESLSLKDIKDFLRRFDDEESVIGDDVDVAFDYLNIFSDENPTTPNDNKKKQIKSSQKTAKKTSPLASTLVNRKEDAATGGAVFGGDLTKIKSKSMQAKMRNKILNAGESALARVTAMDPRLAKRATNLNLNGHLDKTKPREADAKLKLKSNSNLNLNLHQVETGTSSRSIATGDTYTTTKKTLDPLEFEETCVIT</sequence>
<keyword evidence="1" id="KW-0175">Coiled coil</keyword>
<dbReference type="EMBL" id="OZ022409">
    <property type="protein sequence ID" value="CAK9440330.1"/>
    <property type="molecule type" value="Genomic_DNA"/>
</dbReference>
<reference evidence="3 4" key="1">
    <citation type="submission" date="2024-03" db="EMBL/GenBank/DDBJ databases">
        <authorList>
            <person name="Brejova B."/>
        </authorList>
    </citation>
    <scope>NUCLEOTIDE SEQUENCE [LARGE SCALE GENOMIC DNA]</scope>
    <source>
        <strain evidence="3 4">CBS 14171</strain>
    </source>
</reference>
<feature type="region of interest" description="Disordered" evidence="2">
    <location>
        <begin position="436"/>
        <end position="462"/>
    </location>
</feature>
<dbReference type="GeneID" id="92209626"/>
<protein>
    <submittedName>
        <fullName evidence="3">Uncharacterized protein</fullName>
    </submittedName>
</protein>
<dbReference type="Proteomes" id="UP001497383">
    <property type="component" value="Chromosome 5"/>
</dbReference>
<feature type="coiled-coil region" evidence="1">
    <location>
        <begin position="41"/>
        <end position="68"/>
    </location>
</feature>
<organism evidence="3 4">
    <name type="scientific">Lodderomyces beijingensis</name>
    <dbReference type="NCBI Taxonomy" id="1775926"/>
    <lineage>
        <taxon>Eukaryota</taxon>
        <taxon>Fungi</taxon>
        <taxon>Dikarya</taxon>
        <taxon>Ascomycota</taxon>
        <taxon>Saccharomycotina</taxon>
        <taxon>Pichiomycetes</taxon>
        <taxon>Debaryomycetaceae</taxon>
        <taxon>Candida/Lodderomyces clade</taxon>
        <taxon>Lodderomyces</taxon>
    </lineage>
</organism>
<feature type="region of interest" description="Disordered" evidence="2">
    <location>
        <begin position="336"/>
        <end position="358"/>
    </location>
</feature>
<evidence type="ECO:0000313" key="3">
    <source>
        <dbReference type="EMBL" id="CAK9440330.1"/>
    </source>
</evidence>
<evidence type="ECO:0000256" key="1">
    <source>
        <dbReference type="SAM" id="Coils"/>
    </source>
</evidence>
<dbReference type="RefSeq" id="XP_066831368.1">
    <property type="nucleotide sequence ID" value="XM_066974651.1"/>
</dbReference>
<name>A0ABP0ZSX3_9ASCO</name>